<evidence type="ECO:0000313" key="5">
    <source>
        <dbReference type="Proteomes" id="UP000321514"/>
    </source>
</evidence>
<organism evidence="2 5">
    <name type="scientific">Myxococcus fulvus</name>
    <dbReference type="NCBI Taxonomy" id="33"/>
    <lineage>
        <taxon>Bacteria</taxon>
        <taxon>Pseudomonadati</taxon>
        <taxon>Myxococcota</taxon>
        <taxon>Myxococcia</taxon>
        <taxon>Myxococcales</taxon>
        <taxon>Cystobacterineae</taxon>
        <taxon>Myxococcaceae</taxon>
        <taxon>Myxococcus</taxon>
    </lineage>
</organism>
<evidence type="ECO:0000256" key="1">
    <source>
        <dbReference type="SAM" id="MobiDB-lite"/>
    </source>
</evidence>
<name>A0A511T7K9_MYXFU</name>
<proteinExistence type="predicted"/>
<dbReference type="RefSeq" id="WP_074957829.1">
    <property type="nucleotide sequence ID" value="NZ_BJXR01000037.1"/>
</dbReference>
<evidence type="ECO:0000313" key="4">
    <source>
        <dbReference type="Proteomes" id="UP000183760"/>
    </source>
</evidence>
<evidence type="ECO:0000313" key="2">
    <source>
        <dbReference type="EMBL" id="GEN10151.1"/>
    </source>
</evidence>
<reference evidence="2 5" key="2">
    <citation type="submission" date="2019-07" db="EMBL/GenBank/DDBJ databases">
        <title>Whole genome shotgun sequence of Myxococcus fulvus NBRC 100333.</title>
        <authorList>
            <person name="Hosoyama A."/>
            <person name="Uohara A."/>
            <person name="Ohji S."/>
            <person name="Ichikawa N."/>
        </authorList>
    </citation>
    <scope>NUCLEOTIDE SEQUENCE [LARGE SCALE GENOMIC DNA]</scope>
    <source>
        <strain evidence="2 5">NBRC 100333</strain>
    </source>
</reference>
<dbReference type="EMBL" id="BJXR01000037">
    <property type="protein sequence ID" value="GEN10151.1"/>
    <property type="molecule type" value="Genomic_DNA"/>
</dbReference>
<dbReference type="Proteomes" id="UP000183760">
    <property type="component" value="Unassembled WGS sequence"/>
</dbReference>
<gene>
    <name evidence="2" type="ORF">MFU01_51880</name>
    <name evidence="3" type="ORF">SAMN05443572_110253</name>
</gene>
<sequence>MSRSRIAGGWSRSARRFLLGPIAGLLVSACAESPAPGGCGGACVPPGLVDAFDTGALEHHQVPREGWGGLKVRLSGDKAVVLEATRDARFQSRRRLVVSSAAGGAPWSLEEAPGEHFSDFTLHPSGELSLAVERTQAERGGYDLLRLSPEGQVLTRAPLPSPQTLPSGELGTDLPERPFRMKSREWPALRDGWVRTEARGEDVVAAFLSLVDEPSTRPGGTVSLVMGVMALRWTEGGYTEAWARVVDGRHRVEPASWAHDEFRWREAPARPLLAVDPVDGRVIVGRTWNALRCLSSSERFQAPTRAHCQTGEDVTSSMDTDYQPLAYTTFSPEGAREETRSFVPASVAEFVVFDLAAKGGEVAVAGAIVRQDAEGAIAYYPPSPGSSERMTPYDGYVAVLSRVSGAARFERTVDGGGRADHFSALRWTDDGLLAAGASGWDRWHGGKSISRGAGPLLALVSPDGAEARVRSVPLDGSARHFHLLGVDARAGQVVAVGLSDAPLTHSGDGGRTAEMTFGGLVVELR</sequence>
<dbReference type="PROSITE" id="PS51257">
    <property type="entry name" value="PROKAR_LIPOPROTEIN"/>
    <property type="match status" value="1"/>
</dbReference>
<feature type="region of interest" description="Disordered" evidence="1">
    <location>
        <begin position="156"/>
        <end position="176"/>
    </location>
</feature>
<evidence type="ECO:0000313" key="3">
    <source>
        <dbReference type="EMBL" id="SEU35348.1"/>
    </source>
</evidence>
<dbReference type="EMBL" id="FOIB01000010">
    <property type="protein sequence ID" value="SEU35348.1"/>
    <property type="molecule type" value="Genomic_DNA"/>
</dbReference>
<keyword evidence="4" id="KW-1185">Reference proteome</keyword>
<dbReference type="OrthoDB" id="5481028at2"/>
<dbReference type="Proteomes" id="UP000321514">
    <property type="component" value="Unassembled WGS sequence"/>
</dbReference>
<comment type="caution">
    <text evidence="2">The sequence shown here is derived from an EMBL/GenBank/DDBJ whole genome shotgun (WGS) entry which is preliminary data.</text>
</comment>
<evidence type="ECO:0008006" key="6">
    <source>
        <dbReference type="Google" id="ProtNLM"/>
    </source>
</evidence>
<reference evidence="3 4" key="1">
    <citation type="submission" date="2016-10" db="EMBL/GenBank/DDBJ databases">
        <authorList>
            <person name="Varghese N."/>
            <person name="Submissions S."/>
        </authorList>
    </citation>
    <scope>NUCLEOTIDE SEQUENCE [LARGE SCALE GENOMIC DNA]</scope>
    <source>
        <strain evidence="3 4">DSM 16525</strain>
    </source>
</reference>
<dbReference type="AlphaFoldDB" id="A0A511T7K9"/>
<accession>A0A511T7K9</accession>
<protein>
    <recommendedName>
        <fullName evidence="6">Lipoprotein</fullName>
    </recommendedName>
</protein>